<name>A0A2D4MI73_9SAUR</name>
<organism evidence="1">
    <name type="scientific">Micrurus spixii</name>
    <name type="common">Amazon coral snake</name>
    <dbReference type="NCBI Taxonomy" id="129469"/>
    <lineage>
        <taxon>Eukaryota</taxon>
        <taxon>Metazoa</taxon>
        <taxon>Chordata</taxon>
        <taxon>Craniata</taxon>
        <taxon>Vertebrata</taxon>
        <taxon>Euteleostomi</taxon>
        <taxon>Lepidosauria</taxon>
        <taxon>Squamata</taxon>
        <taxon>Bifurcata</taxon>
        <taxon>Unidentata</taxon>
        <taxon>Episquamata</taxon>
        <taxon>Toxicofera</taxon>
        <taxon>Serpentes</taxon>
        <taxon>Colubroidea</taxon>
        <taxon>Elapidae</taxon>
        <taxon>Elapinae</taxon>
        <taxon>Micrurus</taxon>
    </lineage>
</organism>
<reference evidence="1" key="2">
    <citation type="submission" date="2017-11" db="EMBL/GenBank/DDBJ databases">
        <title>Coralsnake Venomics: Analyses of Venom Gland Transcriptomes and Proteomes of Six Brazilian Taxa.</title>
        <authorList>
            <person name="Aird S.D."/>
            <person name="Jorge da Silva N."/>
            <person name="Qiu L."/>
            <person name="Villar-Briones A."/>
            <person name="Aparecida-Saddi V."/>
            <person name="Campos-Telles M.P."/>
            <person name="Grau M."/>
            <person name="Mikheyev A.S."/>
        </authorList>
    </citation>
    <scope>NUCLEOTIDE SEQUENCE</scope>
    <source>
        <tissue evidence="1">Venom_gland</tissue>
    </source>
</reference>
<accession>A0A2D4MI73</accession>
<proteinExistence type="predicted"/>
<dbReference type="AlphaFoldDB" id="A0A2D4MI73"/>
<protein>
    <submittedName>
        <fullName evidence="1">Uncharacterized protein</fullName>
    </submittedName>
</protein>
<evidence type="ECO:0000313" key="1">
    <source>
        <dbReference type="EMBL" id="LAB33111.1"/>
    </source>
</evidence>
<sequence>MFCLFIERRKKKPSWLKIFLTADVSKHFVQRETGHAGSTRGGTLARSLLFAFKTNCTVFSIHVCLATGHNMKHSLRIKFKGLYEINIKFLHLITVTETYLYRFGKGRKCFTTNKLKGCFQCQSG</sequence>
<reference evidence="1" key="1">
    <citation type="submission" date="2017-07" db="EMBL/GenBank/DDBJ databases">
        <authorList>
            <person name="Mikheyev A."/>
            <person name="Grau M."/>
        </authorList>
    </citation>
    <scope>NUCLEOTIDE SEQUENCE</scope>
    <source>
        <tissue evidence="1">Venom_gland</tissue>
    </source>
</reference>
<dbReference type="EMBL" id="IACM01094111">
    <property type="protein sequence ID" value="LAB33111.1"/>
    <property type="molecule type" value="Transcribed_RNA"/>
</dbReference>